<gene>
    <name evidence="2" type="ORF">DOQ08_01534</name>
</gene>
<sequence>MQKWPIYEGYMDIENPSQQRQHDQRREHAKPLPVKPSNRDDRLYLNYSQSIQDRWLENPDGFIQQANANWPEVLE</sequence>
<comment type="caution">
    <text evidence="2">The sequence shown here is derived from an EMBL/GenBank/DDBJ whole genome shotgun (WGS) entry which is preliminary data.</text>
</comment>
<dbReference type="AlphaFoldDB" id="A0A3M2RGB2"/>
<organism evidence="2 3">
    <name type="scientific">Marinobacter litoralis</name>
    <dbReference type="NCBI Taxonomy" id="187981"/>
    <lineage>
        <taxon>Bacteria</taxon>
        <taxon>Pseudomonadati</taxon>
        <taxon>Pseudomonadota</taxon>
        <taxon>Gammaproteobacteria</taxon>
        <taxon>Pseudomonadales</taxon>
        <taxon>Marinobacteraceae</taxon>
        <taxon>Marinobacter</taxon>
    </lineage>
</organism>
<protein>
    <submittedName>
        <fullName evidence="2">Uncharacterized protein</fullName>
    </submittedName>
</protein>
<accession>A0A3M2RGB2</accession>
<name>A0A3M2RGB2_9GAMM</name>
<dbReference type="Proteomes" id="UP000265903">
    <property type="component" value="Unassembled WGS sequence"/>
</dbReference>
<feature type="region of interest" description="Disordered" evidence="1">
    <location>
        <begin position="1"/>
        <end position="41"/>
    </location>
</feature>
<dbReference type="EMBL" id="QMDL01000002">
    <property type="protein sequence ID" value="RMJ04214.1"/>
    <property type="molecule type" value="Genomic_DNA"/>
</dbReference>
<evidence type="ECO:0000313" key="3">
    <source>
        <dbReference type="Proteomes" id="UP000265903"/>
    </source>
</evidence>
<feature type="compositionally biased region" description="Basic and acidic residues" evidence="1">
    <location>
        <begin position="20"/>
        <end position="30"/>
    </location>
</feature>
<evidence type="ECO:0000256" key="1">
    <source>
        <dbReference type="SAM" id="MobiDB-lite"/>
    </source>
</evidence>
<evidence type="ECO:0000313" key="2">
    <source>
        <dbReference type="EMBL" id="RMJ04214.1"/>
    </source>
</evidence>
<reference evidence="2 3" key="1">
    <citation type="submission" date="2018-08" db="EMBL/GenBank/DDBJ databases">
        <title>Whole Genome Sequence of the Moderate Halophilic Marine Bacterium Marinobacter litoralis Sw-45.</title>
        <authorList>
            <person name="Musa H."/>
        </authorList>
    </citation>
    <scope>NUCLEOTIDE SEQUENCE [LARGE SCALE GENOMIC DNA]</scope>
    <source>
        <strain evidence="2 3">Sw-45</strain>
    </source>
</reference>
<proteinExistence type="predicted"/>
<keyword evidence="3" id="KW-1185">Reference proteome</keyword>